<gene>
    <name evidence="2" type="ORF">LCGC14_2008010</name>
</gene>
<reference evidence="2" key="1">
    <citation type="journal article" date="2015" name="Nature">
        <title>Complex archaea that bridge the gap between prokaryotes and eukaryotes.</title>
        <authorList>
            <person name="Spang A."/>
            <person name="Saw J.H."/>
            <person name="Jorgensen S.L."/>
            <person name="Zaremba-Niedzwiedzka K."/>
            <person name="Martijn J."/>
            <person name="Lind A.E."/>
            <person name="van Eijk R."/>
            <person name="Schleper C."/>
            <person name="Guy L."/>
            <person name="Ettema T.J."/>
        </authorList>
    </citation>
    <scope>NUCLEOTIDE SEQUENCE</scope>
</reference>
<accession>A0A0F9HEH5</accession>
<proteinExistence type="predicted"/>
<dbReference type="AlphaFoldDB" id="A0A0F9HEH5"/>
<protein>
    <submittedName>
        <fullName evidence="2">Uncharacterized protein</fullName>
    </submittedName>
</protein>
<keyword evidence="1" id="KW-1133">Transmembrane helix</keyword>
<keyword evidence="1" id="KW-0812">Transmembrane</keyword>
<name>A0A0F9HEH5_9ZZZZ</name>
<feature type="transmembrane region" description="Helical" evidence="1">
    <location>
        <begin position="9"/>
        <end position="29"/>
    </location>
</feature>
<comment type="caution">
    <text evidence="2">The sequence shown here is derived from an EMBL/GenBank/DDBJ whole genome shotgun (WGS) entry which is preliminary data.</text>
</comment>
<keyword evidence="1" id="KW-0472">Membrane</keyword>
<dbReference type="EMBL" id="LAZR01022952">
    <property type="protein sequence ID" value="KKL80115.1"/>
    <property type="molecule type" value="Genomic_DNA"/>
</dbReference>
<sequence>MSKKISTGLIVYWIACLVFVFSMLGYILYKEATIFPPERPANLEELATWSESDLWRLREYYNCSDMSFSDVPDDLKELKKFCSTVSAHWNKKYEESKYDDAREGARKLRQE</sequence>
<evidence type="ECO:0000313" key="2">
    <source>
        <dbReference type="EMBL" id="KKL80115.1"/>
    </source>
</evidence>
<evidence type="ECO:0000256" key="1">
    <source>
        <dbReference type="SAM" id="Phobius"/>
    </source>
</evidence>
<organism evidence="2">
    <name type="scientific">marine sediment metagenome</name>
    <dbReference type="NCBI Taxonomy" id="412755"/>
    <lineage>
        <taxon>unclassified sequences</taxon>
        <taxon>metagenomes</taxon>
        <taxon>ecological metagenomes</taxon>
    </lineage>
</organism>